<dbReference type="InterPro" id="IPR019734">
    <property type="entry name" value="TPR_rpt"/>
</dbReference>
<dbReference type="SMART" id="SM00028">
    <property type="entry name" value="TPR"/>
    <property type="match status" value="3"/>
</dbReference>
<dbReference type="Pfam" id="PF13432">
    <property type="entry name" value="TPR_16"/>
    <property type="match status" value="1"/>
</dbReference>
<gene>
    <name evidence="2" type="ORF">SV7mr_48240</name>
</gene>
<accession>A0A517T1L3</accession>
<evidence type="ECO:0000313" key="2">
    <source>
        <dbReference type="EMBL" id="QDT62277.1"/>
    </source>
</evidence>
<sequence>MPIQIQCTSVVIRNDALERVMSDGASAFEELAPNVMSYADEMLSQASFMSPVDAERFAKSLELHGLSRHAEQADFVIVDSHDRSVHPPCDWLVLFEYEQRLIATMEGNDSRTVIAPQRNGAYDPDSIKHYTAEEIAEQFEFVERKGDIDTYRHKETGQCVYHARSTETADEIFRRAFDVVWQYRREPGRPALDSDDAEKLTQSISDLQSLSAKYPDSAKAPLALGMAWFAVGKIDQARKQLQRSAEIDPEDTIVLKELGSVCLEQQDFPAAVKVAQRAVAICPDDSDLLGNLAVSQLLAVQTIDATGTIRYALKLSPEDPVNQSIARIIDQVVAGKRPQPATLQEMMQRSPQKKPSFFARLFNRIVSV</sequence>
<feature type="repeat" description="TPR" evidence="1">
    <location>
        <begin position="252"/>
        <end position="285"/>
    </location>
</feature>
<keyword evidence="1" id="KW-0802">TPR repeat</keyword>
<feature type="repeat" description="TPR" evidence="1">
    <location>
        <begin position="218"/>
        <end position="251"/>
    </location>
</feature>
<dbReference type="Gene3D" id="1.25.40.10">
    <property type="entry name" value="Tetratricopeptide repeat domain"/>
    <property type="match status" value="1"/>
</dbReference>
<evidence type="ECO:0000313" key="3">
    <source>
        <dbReference type="Proteomes" id="UP000315003"/>
    </source>
</evidence>
<evidence type="ECO:0000256" key="1">
    <source>
        <dbReference type="PROSITE-ProRule" id="PRU00339"/>
    </source>
</evidence>
<dbReference type="EMBL" id="CP036272">
    <property type="protein sequence ID" value="QDT62277.1"/>
    <property type="molecule type" value="Genomic_DNA"/>
</dbReference>
<dbReference type="AlphaFoldDB" id="A0A517T1L3"/>
<dbReference type="InterPro" id="IPR011990">
    <property type="entry name" value="TPR-like_helical_dom_sf"/>
</dbReference>
<name>A0A517T1L3_9BACT</name>
<dbReference type="OrthoDB" id="260148at2"/>
<organism evidence="2 3">
    <name type="scientific">Stieleria bergensis</name>
    <dbReference type="NCBI Taxonomy" id="2528025"/>
    <lineage>
        <taxon>Bacteria</taxon>
        <taxon>Pseudomonadati</taxon>
        <taxon>Planctomycetota</taxon>
        <taxon>Planctomycetia</taxon>
        <taxon>Pirellulales</taxon>
        <taxon>Pirellulaceae</taxon>
        <taxon>Stieleria</taxon>
    </lineage>
</organism>
<reference evidence="2 3" key="1">
    <citation type="submission" date="2019-02" db="EMBL/GenBank/DDBJ databases">
        <title>Deep-cultivation of Planctomycetes and their phenomic and genomic characterization uncovers novel biology.</title>
        <authorList>
            <person name="Wiegand S."/>
            <person name="Jogler M."/>
            <person name="Boedeker C."/>
            <person name="Pinto D."/>
            <person name="Vollmers J."/>
            <person name="Rivas-Marin E."/>
            <person name="Kohn T."/>
            <person name="Peeters S.H."/>
            <person name="Heuer A."/>
            <person name="Rast P."/>
            <person name="Oberbeckmann S."/>
            <person name="Bunk B."/>
            <person name="Jeske O."/>
            <person name="Meyerdierks A."/>
            <person name="Storesund J.E."/>
            <person name="Kallscheuer N."/>
            <person name="Luecker S."/>
            <person name="Lage O.M."/>
            <person name="Pohl T."/>
            <person name="Merkel B.J."/>
            <person name="Hornburger P."/>
            <person name="Mueller R.-W."/>
            <person name="Bruemmer F."/>
            <person name="Labrenz M."/>
            <person name="Spormann A.M."/>
            <person name="Op den Camp H."/>
            <person name="Overmann J."/>
            <person name="Amann R."/>
            <person name="Jetten M.S.M."/>
            <person name="Mascher T."/>
            <person name="Medema M.H."/>
            <person name="Devos D.P."/>
            <person name="Kaster A.-K."/>
            <person name="Ovreas L."/>
            <person name="Rohde M."/>
            <person name="Galperin M.Y."/>
            <person name="Jogler C."/>
        </authorList>
    </citation>
    <scope>NUCLEOTIDE SEQUENCE [LARGE SCALE GENOMIC DNA]</scope>
    <source>
        <strain evidence="2 3">SV_7m_r</strain>
    </source>
</reference>
<protein>
    <submittedName>
        <fullName evidence="2">Tetratricopeptide repeat protein</fullName>
    </submittedName>
</protein>
<dbReference type="RefSeq" id="WP_145276939.1">
    <property type="nucleotide sequence ID" value="NZ_CP036272.1"/>
</dbReference>
<proteinExistence type="predicted"/>
<dbReference type="Proteomes" id="UP000315003">
    <property type="component" value="Chromosome"/>
</dbReference>
<dbReference type="PROSITE" id="PS50005">
    <property type="entry name" value="TPR"/>
    <property type="match status" value="2"/>
</dbReference>
<keyword evidence="3" id="KW-1185">Reference proteome</keyword>
<dbReference type="SUPFAM" id="SSF48452">
    <property type="entry name" value="TPR-like"/>
    <property type="match status" value="1"/>
</dbReference>